<evidence type="ECO:0000313" key="2">
    <source>
        <dbReference type="Proteomes" id="UP000824533"/>
    </source>
</evidence>
<reference evidence="1 2" key="1">
    <citation type="journal article" date="2021" name="Front. Genet.">
        <title>Chromosome-Level Genome Assembly Reveals Significant Gene Expansion in the Toll and IMD Signaling Pathways of Dendrolimus kikuchii.</title>
        <authorList>
            <person name="Zhou J."/>
            <person name="Wu P."/>
            <person name="Xiong Z."/>
            <person name="Liu N."/>
            <person name="Zhao N."/>
            <person name="Ji M."/>
            <person name="Qiu Y."/>
            <person name="Yang B."/>
        </authorList>
    </citation>
    <scope>NUCLEOTIDE SEQUENCE [LARGE SCALE GENOMIC DNA]</scope>
    <source>
        <strain evidence="1">Ann1</strain>
    </source>
</reference>
<proteinExistence type="predicted"/>
<sequence length="266" mass="29990">MDLLISPPSFNPDEIITTSPHTLDQNDDLMSLSDIIENYRGEPGNEVVDLPEQVLEPLLLPNDQLDANRIDLPEHTSELPISPNTASNVDRPNLPECVPSSQSIPDVHTDIDPIPSTSSCPDLPVDDYPTFLKAMADKNNSFNTNIEEHNESLMKSSTKITLVPTSMDLDESNPYIQEILSDPETLSNQNIALQVLTKNPALLSYEILSDYYHDDMYMDRKLYLSEIVNMWSFGSIMQKLGTNERVAFSEQADPNRNKCRIHRTNM</sequence>
<keyword evidence="2" id="KW-1185">Reference proteome</keyword>
<name>A0ACC1DIM9_9NEOP</name>
<protein>
    <submittedName>
        <fullName evidence="1">Uncharacterized protein</fullName>
    </submittedName>
</protein>
<organism evidence="1 2">
    <name type="scientific">Dendrolimus kikuchii</name>
    <dbReference type="NCBI Taxonomy" id="765133"/>
    <lineage>
        <taxon>Eukaryota</taxon>
        <taxon>Metazoa</taxon>
        <taxon>Ecdysozoa</taxon>
        <taxon>Arthropoda</taxon>
        <taxon>Hexapoda</taxon>
        <taxon>Insecta</taxon>
        <taxon>Pterygota</taxon>
        <taxon>Neoptera</taxon>
        <taxon>Endopterygota</taxon>
        <taxon>Lepidoptera</taxon>
        <taxon>Glossata</taxon>
        <taxon>Ditrysia</taxon>
        <taxon>Bombycoidea</taxon>
        <taxon>Lasiocampidae</taxon>
        <taxon>Dendrolimus</taxon>
    </lineage>
</organism>
<evidence type="ECO:0000313" key="1">
    <source>
        <dbReference type="EMBL" id="KAJ0183508.1"/>
    </source>
</evidence>
<comment type="caution">
    <text evidence="1">The sequence shown here is derived from an EMBL/GenBank/DDBJ whole genome shotgun (WGS) entry which is preliminary data.</text>
</comment>
<dbReference type="Proteomes" id="UP000824533">
    <property type="component" value="Linkage Group LG02"/>
</dbReference>
<accession>A0ACC1DIM9</accession>
<dbReference type="EMBL" id="CM034388">
    <property type="protein sequence ID" value="KAJ0183508.1"/>
    <property type="molecule type" value="Genomic_DNA"/>
</dbReference>
<gene>
    <name evidence="1" type="ORF">K1T71_001484</name>
</gene>